<keyword evidence="1" id="KW-0812">Transmembrane</keyword>
<feature type="transmembrane region" description="Helical" evidence="1">
    <location>
        <begin position="1136"/>
        <end position="1158"/>
    </location>
</feature>
<accession>A0A1F8CK02</accession>
<gene>
    <name evidence="2" type="ORF">A2210_01605</name>
</gene>
<feature type="transmembrane region" description="Helical" evidence="1">
    <location>
        <begin position="297"/>
        <end position="319"/>
    </location>
</feature>
<comment type="caution">
    <text evidence="2">The sequence shown here is derived from an EMBL/GenBank/DDBJ whole genome shotgun (WGS) entry which is preliminary data.</text>
</comment>
<organism evidence="2 3">
    <name type="scientific">Candidatus Woesebacteria bacterium RIFOXYA1_FULL_40_18</name>
    <dbReference type="NCBI Taxonomy" id="1802532"/>
    <lineage>
        <taxon>Bacteria</taxon>
        <taxon>Candidatus Woeseibacteriota</taxon>
    </lineage>
</organism>
<feature type="transmembrane region" description="Helical" evidence="1">
    <location>
        <begin position="140"/>
        <end position="159"/>
    </location>
</feature>
<feature type="transmembrane region" description="Helical" evidence="1">
    <location>
        <begin position="405"/>
        <end position="423"/>
    </location>
</feature>
<name>A0A1F8CK02_9BACT</name>
<evidence type="ECO:0000256" key="1">
    <source>
        <dbReference type="SAM" id="Phobius"/>
    </source>
</evidence>
<protein>
    <submittedName>
        <fullName evidence="2">Uncharacterized protein</fullName>
    </submittedName>
</protein>
<feature type="transmembrane region" description="Helical" evidence="1">
    <location>
        <begin position="214"/>
        <end position="233"/>
    </location>
</feature>
<feature type="transmembrane region" description="Helical" evidence="1">
    <location>
        <begin position="118"/>
        <end position="134"/>
    </location>
</feature>
<dbReference type="AlphaFoldDB" id="A0A1F8CK02"/>
<evidence type="ECO:0000313" key="2">
    <source>
        <dbReference type="EMBL" id="OGM76650.1"/>
    </source>
</evidence>
<dbReference type="EMBL" id="MGHS01000021">
    <property type="protein sequence ID" value="OGM76650.1"/>
    <property type="molecule type" value="Genomic_DNA"/>
</dbReference>
<feature type="transmembrane region" description="Helical" evidence="1">
    <location>
        <begin position="326"/>
        <end position="345"/>
    </location>
</feature>
<feature type="transmembrane region" description="Helical" evidence="1">
    <location>
        <begin position="166"/>
        <end position="185"/>
    </location>
</feature>
<evidence type="ECO:0000313" key="3">
    <source>
        <dbReference type="Proteomes" id="UP000177855"/>
    </source>
</evidence>
<proteinExistence type="predicted"/>
<keyword evidence="1" id="KW-0472">Membrane</keyword>
<feature type="transmembrane region" description="Helical" evidence="1">
    <location>
        <begin position="85"/>
        <end position="106"/>
    </location>
</feature>
<dbReference type="Proteomes" id="UP000177855">
    <property type="component" value="Unassembled WGS sequence"/>
</dbReference>
<feature type="transmembrane region" description="Helical" evidence="1">
    <location>
        <begin position="7"/>
        <end position="23"/>
    </location>
</feature>
<dbReference type="STRING" id="1802532.A2210_01605"/>
<feature type="transmembrane region" description="Helical" evidence="1">
    <location>
        <begin position="191"/>
        <end position="207"/>
    </location>
</feature>
<keyword evidence="1" id="KW-1133">Transmembrane helix</keyword>
<feature type="transmembrane region" description="Helical" evidence="1">
    <location>
        <begin position="374"/>
        <end position="396"/>
    </location>
</feature>
<reference evidence="2 3" key="1">
    <citation type="journal article" date="2016" name="Nat. Commun.">
        <title>Thousands of microbial genomes shed light on interconnected biogeochemical processes in an aquifer system.</title>
        <authorList>
            <person name="Anantharaman K."/>
            <person name="Brown C.T."/>
            <person name="Hug L.A."/>
            <person name="Sharon I."/>
            <person name="Castelle C.J."/>
            <person name="Probst A.J."/>
            <person name="Thomas B.C."/>
            <person name="Singh A."/>
            <person name="Wilkins M.J."/>
            <person name="Karaoz U."/>
            <person name="Brodie E.L."/>
            <person name="Williams K.H."/>
            <person name="Hubbard S.S."/>
            <person name="Banfield J.F."/>
        </authorList>
    </citation>
    <scope>NUCLEOTIDE SEQUENCE [LARGE SCALE GENOMIC DNA]</scope>
</reference>
<sequence>MLKKYRTHIIFFAVSLLLVSYWFRNGNTWGAGETGNPFYNLSQMLAISGWAWGNQILGGSSGLTVASVPVHAVLAFLQQNGVPGFVLQAAFFFIVLYLSLYGMYALARELFPKYKESMWLLAAFFYLINPYSLMNIWNRFLLNTVLFYALLPLGLLIFIKGLNSKRYYYGLVLGLVTVLCSYAFGAPAQTIIFWFILFFTCFFYFIFFEKSWFVIKYFLFTFFLWLVFNFWWVSQQIYFRLSQTYLIATNLFFTSSGNLDALTFLSTILGKVQNVLLLQHGPFFKEGYNLPFSWPTFYSLIPTLLLQWLVTLSILAIAIKKIKEKWILYFLTVFIVGVFFVKGNAPPLGELFTLLFQKVTFLQFLRNPFEKTGILLALGLSPLFGIAIYEISNYFLKINIKLSKLILSIGFFYVLIFFGFPFWTRLVFTSTNPPTDTLENGYEIKVPNYYKEADAWLKSKDGLFRFISLPLGGEGIFNNWEKGYPGVEMSGMLFSTPSISYNTTIPFYTELVEDIEELFLTQKDFYKVAAIFNVKYLMLRDDINFKLGNMRDPAHIEKVFKERISEEASIQKEGEFDKLKFYKFNDDVFLPKIYPSKNVIFTDKIGDLKNLFIGGYELGDVILDTSYINDFQDNSKSYVLHSRATFEDFKLDRQISNEPGILPYVGRISSDKKYPVVLFKERMTSAFLLNPQRKTEYLIELLGKRLGETQKAADIQDYGSAKKSLELYKKALPETILAIKSNSFFGKADVQIWRKSFVGLMFDTHLAVLDNLADKTKDDSYLINLISELRVGLIKNSQELFITPEFGVVEDSTLKPERRWIYQFEVFEDGEYEFLFSDKNLDTYFEIPEEILVQVDERIDSRSFSKTQEGYITLGSFSLTKGIHEIGFNYPASINLLDSPKEVQINAKNERSLLKFPVKNFAPFSSYDLSFDYDIKKGSGIYVALEQNIDMEVEGNFKYAFEKYLSPDEYWFETKEFQQAFTPSKAADSLELVLFADPWNDCERSLGYKPSLCKNKELKKTFDRETEVAISDLKIHKLPGNVFLRKFQNVAIKEVPEVEFSRENQTKYLIKVEDSKEQFLLVFSELFDRGWKARMVGDNKDIDETKHIVANGYANAWIIEKTGNLDIVLEYAPQRFLYIGYLISGTAFLAGLIVLILVRRNKI</sequence>